<dbReference type="EMBL" id="BOVK01000036">
    <property type="protein sequence ID" value="GIQ69893.1"/>
    <property type="molecule type" value="Genomic_DNA"/>
</dbReference>
<dbReference type="InterPro" id="IPR014923">
    <property type="entry name" value="DUF1802"/>
</dbReference>
<evidence type="ECO:0000313" key="1">
    <source>
        <dbReference type="EMBL" id="GIQ69893.1"/>
    </source>
</evidence>
<comment type="caution">
    <text evidence="1">The sequence shown here is derived from an EMBL/GenBank/DDBJ whole genome shotgun (WGS) entry which is preliminary data.</text>
</comment>
<dbReference type="InterPro" id="IPR008307">
    <property type="entry name" value="UCP018957"/>
</dbReference>
<organism evidence="1 2">
    <name type="scientific">Xylanibacillus composti</name>
    <dbReference type="NCBI Taxonomy" id="1572762"/>
    <lineage>
        <taxon>Bacteria</taxon>
        <taxon>Bacillati</taxon>
        <taxon>Bacillota</taxon>
        <taxon>Bacilli</taxon>
        <taxon>Bacillales</taxon>
        <taxon>Paenibacillaceae</taxon>
        <taxon>Xylanibacillus</taxon>
    </lineage>
</organism>
<name>A0A8J4H6Z4_9BACL</name>
<reference evidence="1" key="1">
    <citation type="submission" date="2021-04" db="EMBL/GenBank/DDBJ databases">
        <title>Draft genome sequence of Xylanibacillus composti strain K13.</title>
        <authorList>
            <person name="Uke A."/>
            <person name="Chhe C."/>
            <person name="Baramee S."/>
            <person name="Kosugi A."/>
        </authorList>
    </citation>
    <scope>NUCLEOTIDE SEQUENCE</scope>
    <source>
        <strain evidence="1">K13</strain>
    </source>
</reference>
<accession>A0A8J4H6Z4</accession>
<dbReference type="Proteomes" id="UP000677918">
    <property type="component" value="Unassembled WGS sequence"/>
</dbReference>
<proteinExistence type="predicted"/>
<dbReference type="PIRSF" id="PIRSF018957">
    <property type="entry name" value="UCP018957"/>
    <property type="match status" value="1"/>
</dbReference>
<dbReference type="RefSeq" id="WP_213412675.1">
    <property type="nucleotide sequence ID" value="NZ_BOVK01000036.1"/>
</dbReference>
<evidence type="ECO:0000313" key="2">
    <source>
        <dbReference type="Proteomes" id="UP000677918"/>
    </source>
</evidence>
<sequence>MQMPRIALKEWAAAVKALEQGKQMLLMRKGGIAEETRDFQLQSRYFSLFPTYEHQKQHLIKEADRHILDATLEEWPKDESRWPITIVAEAVEDLLIHDANELQKLQDEHIWTESFAEERLRWKKTQPLHVLVLRAHRLREPIFLPMLEQYGGCKSWIELAGELPESVETEPVLDDAEFNKRLDRIRRAVGKI</sequence>
<evidence type="ECO:0008006" key="3">
    <source>
        <dbReference type="Google" id="ProtNLM"/>
    </source>
</evidence>
<dbReference type="Pfam" id="PF08819">
    <property type="entry name" value="DUF1802"/>
    <property type="match status" value="1"/>
</dbReference>
<protein>
    <recommendedName>
        <fullName evidence="3">DUF1802 family protein</fullName>
    </recommendedName>
</protein>
<dbReference type="AlphaFoldDB" id="A0A8J4H6Z4"/>
<gene>
    <name evidence="1" type="ORF">XYCOK13_27170</name>
</gene>
<keyword evidence="2" id="KW-1185">Reference proteome</keyword>